<dbReference type="PANTHER" id="PTHR33336">
    <property type="entry name" value="QUINOL MONOOXYGENASE YGIN-RELATED"/>
    <property type="match status" value="1"/>
</dbReference>
<dbReference type="Gene3D" id="3.30.70.100">
    <property type="match status" value="1"/>
</dbReference>
<dbReference type="Proteomes" id="UP000199118">
    <property type="component" value="Unassembled WGS sequence"/>
</dbReference>
<protein>
    <submittedName>
        <fullName evidence="2">Quinol monooxygenase YgiN</fullName>
    </submittedName>
</protein>
<dbReference type="Pfam" id="PF03992">
    <property type="entry name" value="ABM"/>
    <property type="match status" value="1"/>
</dbReference>
<dbReference type="InterPro" id="IPR007138">
    <property type="entry name" value="ABM_dom"/>
</dbReference>
<dbReference type="RefSeq" id="WP_092684829.1">
    <property type="nucleotide sequence ID" value="NZ_FNMZ01000010.1"/>
</dbReference>
<dbReference type="EMBL" id="FNMZ01000010">
    <property type="protein sequence ID" value="SDX80659.1"/>
    <property type="molecule type" value="Genomic_DNA"/>
</dbReference>
<dbReference type="PANTHER" id="PTHR33336:SF15">
    <property type="entry name" value="ABM DOMAIN-CONTAINING PROTEIN"/>
    <property type="match status" value="1"/>
</dbReference>
<dbReference type="PROSITE" id="PS51725">
    <property type="entry name" value="ABM"/>
    <property type="match status" value="1"/>
</dbReference>
<dbReference type="AlphaFoldDB" id="A0A1H3ERU3"/>
<evidence type="ECO:0000259" key="1">
    <source>
        <dbReference type="PROSITE" id="PS51725"/>
    </source>
</evidence>
<dbReference type="InterPro" id="IPR050744">
    <property type="entry name" value="AI-2_Isomerase_LsrG"/>
</dbReference>
<keyword evidence="2" id="KW-0503">Monooxygenase</keyword>
<gene>
    <name evidence="2" type="ORF">SAMN05444336_110129</name>
</gene>
<evidence type="ECO:0000313" key="2">
    <source>
        <dbReference type="EMBL" id="SDX80659.1"/>
    </source>
</evidence>
<keyword evidence="3" id="KW-1185">Reference proteome</keyword>
<dbReference type="InterPro" id="IPR011008">
    <property type="entry name" value="Dimeric_a/b-barrel"/>
</dbReference>
<accession>A0A1H3ERU3</accession>
<sequence length="94" mass="10139">MLFTIATIKAKAGSEAEFEAAAQELAKAVNANEPGCLQYVLCKGEEPSTFVFVESYKDAEAVEAHRKSDHFRTLGRAMGAFMDGPPSIQRLTAA</sequence>
<proteinExistence type="predicted"/>
<evidence type="ECO:0000313" key="3">
    <source>
        <dbReference type="Proteomes" id="UP000199118"/>
    </source>
</evidence>
<reference evidence="2 3" key="1">
    <citation type="submission" date="2016-10" db="EMBL/GenBank/DDBJ databases">
        <authorList>
            <person name="de Groot N.N."/>
        </authorList>
    </citation>
    <scope>NUCLEOTIDE SEQUENCE [LARGE SCALE GENOMIC DNA]</scope>
    <source>
        <strain evidence="2 3">DSM 17890</strain>
    </source>
</reference>
<keyword evidence="2" id="KW-0560">Oxidoreductase</keyword>
<organism evidence="2 3">
    <name type="scientific">Albimonas donghaensis</name>
    <dbReference type="NCBI Taxonomy" id="356660"/>
    <lineage>
        <taxon>Bacteria</taxon>
        <taxon>Pseudomonadati</taxon>
        <taxon>Pseudomonadota</taxon>
        <taxon>Alphaproteobacteria</taxon>
        <taxon>Rhodobacterales</taxon>
        <taxon>Paracoccaceae</taxon>
        <taxon>Albimonas</taxon>
    </lineage>
</organism>
<dbReference type="STRING" id="356660.SAMN05444336_110129"/>
<dbReference type="GO" id="GO:0004497">
    <property type="term" value="F:monooxygenase activity"/>
    <property type="evidence" value="ECO:0007669"/>
    <property type="project" value="UniProtKB-KW"/>
</dbReference>
<dbReference type="OrthoDB" id="9812754at2"/>
<name>A0A1H3ERU3_9RHOB</name>
<dbReference type="SUPFAM" id="SSF54909">
    <property type="entry name" value="Dimeric alpha+beta barrel"/>
    <property type="match status" value="1"/>
</dbReference>
<feature type="domain" description="ABM" evidence="1">
    <location>
        <begin position="2"/>
        <end position="90"/>
    </location>
</feature>